<dbReference type="AlphaFoldDB" id="A0A9N9LDR0"/>
<feature type="domain" description="CFEM" evidence="18">
    <location>
        <begin position="1"/>
        <end position="112"/>
    </location>
</feature>
<keyword evidence="13" id="KW-0325">Glycoprotein</keyword>
<keyword evidence="20" id="KW-1185">Reference proteome</keyword>
<evidence type="ECO:0000256" key="17">
    <source>
        <dbReference type="SAM" id="SignalP"/>
    </source>
</evidence>
<evidence type="ECO:0000256" key="4">
    <source>
        <dbReference type="ARBA" id="ARBA00022475"/>
    </source>
</evidence>
<keyword evidence="4" id="KW-1003">Cell membrane</keyword>
<comment type="caution">
    <text evidence="19">The sequence shown here is derived from an EMBL/GenBank/DDBJ whole genome shotgun (WGS) entry which is preliminary data.</text>
</comment>
<keyword evidence="12 15" id="KW-1015">Disulfide bond</keyword>
<protein>
    <recommendedName>
        <fullName evidence="18">CFEM domain-containing protein</fullName>
    </recommendedName>
</protein>
<evidence type="ECO:0000256" key="16">
    <source>
        <dbReference type="SAM" id="MobiDB-lite"/>
    </source>
</evidence>
<dbReference type="PANTHER" id="PTHR37928:SF2">
    <property type="entry name" value="GPI ANCHORED CFEM DOMAIN PROTEIN (AFU_ORTHOLOGUE AFUA_6G10580)"/>
    <property type="match status" value="1"/>
</dbReference>
<dbReference type="Pfam" id="PF05730">
    <property type="entry name" value="CFEM"/>
    <property type="match status" value="1"/>
</dbReference>
<dbReference type="InterPro" id="IPR051735">
    <property type="entry name" value="CFEM_domain"/>
</dbReference>
<evidence type="ECO:0000256" key="2">
    <source>
        <dbReference type="ARBA" id="ARBA00004613"/>
    </source>
</evidence>
<feature type="signal peptide" evidence="17">
    <location>
        <begin position="1"/>
        <end position="19"/>
    </location>
</feature>
<dbReference type="GO" id="GO:0098552">
    <property type="term" value="C:side of membrane"/>
    <property type="evidence" value="ECO:0007669"/>
    <property type="project" value="UniProtKB-KW"/>
</dbReference>
<evidence type="ECO:0000313" key="20">
    <source>
        <dbReference type="Proteomes" id="UP000701801"/>
    </source>
</evidence>
<dbReference type="PROSITE" id="PS52012">
    <property type="entry name" value="CFEM"/>
    <property type="match status" value="1"/>
</dbReference>
<keyword evidence="10 15" id="KW-0408">Iron</keyword>
<feature type="binding site" description="axial binding residue" evidence="15">
    <location>
        <position position="43"/>
    </location>
    <ligand>
        <name>heme</name>
        <dbReference type="ChEBI" id="CHEBI:30413"/>
    </ligand>
    <ligandPart>
        <name>Fe</name>
        <dbReference type="ChEBI" id="CHEBI:18248"/>
    </ligandPart>
</feature>
<proteinExistence type="inferred from homology"/>
<comment type="subcellular location">
    <subcellularLocation>
        <location evidence="1">Cell membrane</location>
        <topology evidence="1">Lipid-anchor</topology>
        <topology evidence="1">GPI-anchor</topology>
    </subcellularLocation>
    <subcellularLocation>
        <location evidence="2">Secreted</location>
    </subcellularLocation>
</comment>
<feature type="disulfide bond" evidence="15">
    <location>
        <begin position="39"/>
        <end position="46"/>
    </location>
</feature>
<evidence type="ECO:0000256" key="3">
    <source>
        <dbReference type="ARBA" id="ARBA00010031"/>
    </source>
</evidence>
<dbReference type="InterPro" id="IPR008427">
    <property type="entry name" value="Extracellular_membr_CFEM_dom"/>
</dbReference>
<dbReference type="OrthoDB" id="3767534at2759"/>
<feature type="region of interest" description="Disordered" evidence="16">
    <location>
        <begin position="96"/>
        <end position="199"/>
    </location>
</feature>
<accession>A0A9N9LDR0</accession>
<dbReference type="GO" id="GO:0005886">
    <property type="term" value="C:plasma membrane"/>
    <property type="evidence" value="ECO:0007669"/>
    <property type="project" value="UniProtKB-SubCell"/>
</dbReference>
<keyword evidence="9 17" id="KW-0732">Signal</keyword>
<evidence type="ECO:0000256" key="8">
    <source>
        <dbReference type="ARBA" id="ARBA00022723"/>
    </source>
</evidence>
<evidence type="ECO:0000256" key="11">
    <source>
        <dbReference type="ARBA" id="ARBA00023136"/>
    </source>
</evidence>
<dbReference type="PANTHER" id="PTHR37928">
    <property type="entry name" value="CFEM DOMAIN PROTEIN (AFU_ORTHOLOGUE AFUA_6G14090)"/>
    <property type="match status" value="1"/>
</dbReference>
<dbReference type="Proteomes" id="UP000701801">
    <property type="component" value="Unassembled WGS sequence"/>
</dbReference>
<gene>
    <name evidence="19" type="ORF">HYALB_00001547</name>
</gene>
<evidence type="ECO:0000256" key="9">
    <source>
        <dbReference type="ARBA" id="ARBA00022729"/>
    </source>
</evidence>
<comment type="caution">
    <text evidence="15">Lacks conserved residue(s) required for the propagation of feature annotation.</text>
</comment>
<keyword evidence="14" id="KW-0449">Lipoprotein</keyword>
<feature type="compositionally biased region" description="Polar residues" evidence="16">
    <location>
        <begin position="139"/>
        <end position="152"/>
    </location>
</feature>
<evidence type="ECO:0000256" key="14">
    <source>
        <dbReference type="ARBA" id="ARBA00023288"/>
    </source>
</evidence>
<feature type="compositionally biased region" description="Low complexity" evidence="16">
    <location>
        <begin position="168"/>
        <end position="191"/>
    </location>
</feature>
<evidence type="ECO:0000256" key="15">
    <source>
        <dbReference type="PROSITE-ProRule" id="PRU01356"/>
    </source>
</evidence>
<evidence type="ECO:0000256" key="10">
    <source>
        <dbReference type="ARBA" id="ARBA00023004"/>
    </source>
</evidence>
<keyword evidence="5" id="KW-0964">Secreted</keyword>
<evidence type="ECO:0000256" key="12">
    <source>
        <dbReference type="ARBA" id="ARBA00023157"/>
    </source>
</evidence>
<keyword evidence="7" id="KW-0336">GPI-anchor</keyword>
<dbReference type="GO" id="GO:0005576">
    <property type="term" value="C:extracellular region"/>
    <property type="evidence" value="ECO:0007669"/>
    <property type="project" value="UniProtKB-SubCell"/>
</dbReference>
<feature type="compositionally biased region" description="Low complexity" evidence="16">
    <location>
        <begin position="96"/>
        <end position="136"/>
    </location>
</feature>
<evidence type="ECO:0000256" key="6">
    <source>
        <dbReference type="ARBA" id="ARBA00022617"/>
    </source>
</evidence>
<name>A0A9N9LDR0_9HELO</name>
<sequence>MKCTYFALTLSGLASLVAAQIPSCATKCIADAVASKASCSATDLVCQCQPANQQAIATDPTTVSCVITACGDQALAVQAAAAEACKAVLASPPASSAPATSAPATSAPAPTSAPASSAPASSAPASHSHESTSTPPDSFWSTVNQPKLSSSGALHPSGTPYASPPPSASASSTSSPGGNSSAPTSTGASPPQVTNSSGKQLAIRAGSLLAAGIAALAML</sequence>
<reference evidence="19" key="1">
    <citation type="submission" date="2021-07" db="EMBL/GenBank/DDBJ databases">
        <authorList>
            <person name="Durling M."/>
        </authorList>
    </citation>
    <scope>NUCLEOTIDE SEQUENCE</scope>
</reference>
<evidence type="ECO:0000259" key="18">
    <source>
        <dbReference type="PROSITE" id="PS52012"/>
    </source>
</evidence>
<feature type="chain" id="PRO_5040164033" description="CFEM domain-containing protein" evidence="17">
    <location>
        <begin position="20"/>
        <end position="219"/>
    </location>
</feature>
<organism evidence="19 20">
    <name type="scientific">Hymenoscyphus albidus</name>
    <dbReference type="NCBI Taxonomy" id="595503"/>
    <lineage>
        <taxon>Eukaryota</taxon>
        <taxon>Fungi</taxon>
        <taxon>Dikarya</taxon>
        <taxon>Ascomycota</taxon>
        <taxon>Pezizomycotina</taxon>
        <taxon>Leotiomycetes</taxon>
        <taxon>Helotiales</taxon>
        <taxon>Helotiaceae</taxon>
        <taxon>Hymenoscyphus</taxon>
    </lineage>
</organism>
<keyword evidence="8 15" id="KW-0479">Metal-binding</keyword>
<keyword evidence="6 15" id="KW-0349">Heme</keyword>
<dbReference type="GO" id="GO:0046872">
    <property type="term" value="F:metal ion binding"/>
    <property type="evidence" value="ECO:0007669"/>
    <property type="project" value="UniProtKB-UniRule"/>
</dbReference>
<evidence type="ECO:0000256" key="5">
    <source>
        <dbReference type="ARBA" id="ARBA00022525"/>
    </source>
</evidence>
<evidence type="ECO:0000256" key="1">
    <source>
        <dbReference type="ARBA" id="ARBA00004609"/>
    </source>
</evidence>
<evidence type="ECO:0000313" key="19">
    <source>
        <dbReference type="EMBL" id="CAG8970762.1"/>
    </source>
</evidence>
<comment type="similarity">
    <text evidence="3">Belongs to the RBT5 family.</text>
</comment>
<keyword evidence="11" id="KW-0472">Membrane</keyword>
<dbReference type="EMBL" id="CAJVRM010000002">
    <property type="protein sequence ID" value="CAG8970762.1"/>
    <property type="molecule type" value="Genomic_DNA"/>
</dbReference>
<evidence type="ECO:0000256" key="7">
    <source>
        <dbReference type="ARBA" id="ARBA00022622"/>
    </source>
</evidence>
<evidence type="ECO:0000256" key="13">
    <source>
        <dbReference type="ARBA" id="ARBA00023180"/>
    </source>
</evidence>